<accession>A0ABQ6JKF2</accession>
<feature type="domain" description="D-isomer specific 2-hydroxyacid dehydrogenase NAD-binding" evidence="3">
    <location>
        <begin position="2"/>
        <end position="83"/>
    </location>
</feature>
<evidence type="ECO:0000313" key="5">
    <source>
        <dbReference type="Proteomes" id="UP001157017"/>
    </source>
</evidence>
<keyword evidence="2" id="KW-0520">NAD</keyword>
<evidence type="ECO:0000259" key="3">
    <source>
        <dbReference type="Pfam" id="PF02826"/>
    </source>
</evidence>
<comment type="caution">
    <text evidence="4">The sequence shown here is derived from an EMBL/GenBank/DDBJ whole genome shotgun (WGS) entry which is preliminary data.</text>
</comment>
<proteinExistence type="predicted"/>
<dbReference type="Gene3D" id="3.40.50.720">
    <property type="entry name" value="NAD(P)-binding Rossmann-like Domain"/>
    <property type="match status" value="2"/>
</dbReference>
<keyword evidence="5" id="KW-1185">Reference proteome</keyword>
<name>A0ABQ6JKF2_9ACTN</name>
<evidence type="ECO:0000313" key="4">
    <source>
        <dbReference type="EMBL" id="GMA88722.1"/>
    </source>
</evidence>
<evidence type="ECO:0000256" key="2">
    <source>
        <dbReference type="ARBA" id="ARBA00023027"/>
    </source>
</evidence>
<organism evidence="4 5">
    <name type="scientific">Angustibacter aerolatus</name>
    <dbReference type="NCBI Taxonomy" id="1162965"/>
    <lineage>
        <taxon>Bacteria</taxon>
        <taxon>Bacillati</taxon>
        <taxon>Actinomycetota</taxon>
        <taxon>Actinomycetes</taxon>
        <taxon>Kineosporiales</taxon>
        <taxon>Kineosporiaceae</taxon>
    </lineage>
</organism>
<dbReference type="PANTHER" id="PTHR43333:SF1">
    <property type="entry name" value="D-ISOMER SPECIFIC 2-HYDROXYACID DEHYDROGENASE NAD-BINDING DOMAIN-CONTAINING PROTEIN"/>
    <property type="match status" value="1"/>
</dbReference>
<dbReference type="PROSITE" id="PS00671">
    <property type="entry name" value="D_2_HYDROXYACID_DH_3"/>
    <property type="match status" value="1"/>
</dbReference>
<dbReference type="PANTHER" id="PTHR43333">
    <property type="entry name" value="2-HACID_DH_C DOMAIN-CONTAINING PROTEIN"/>
    <property type="match status" value="1"/>
</dbReference>
<gene>
    <name evidence="4" type="ORF">GCM10025868_39720</name>
</gene>
<dbReference type="EMBL" id="BSUZ01000001">
    <property type="protein sequence ID" value="GMA88722.1"/>
    <property type="molecule type" value="Genomic_DNA"/>
</dbReference>
<dbReference type="InterPro" id="IPR036291">
    <property type="entry name" value="NAD(P)-bd_dom_sf"/>
</dbReference>
<dbReference type="InterPro" id="IPR029753">
    <property type="entry name" value="D-isomer_DH_CS"/>
</dbReference>
<evidence type="ECO:0000256" key="1">
    <source>
        <dbReference type="ARBA" id="ARBA00023002"/>
    </source>
</evidence>
<keyword evidence="1" id="KW-0560">Oxidoreductase</keyword>
<reference evidence="5" key="1">
    <citation type="journal article" date="2019" name="Int. J. Syst. Evol. Microbiol.">
        <title>The Global Catalogue of Microorganisms (GCM) 10K type strain sequencing project: providing services to taxonomists for standard genome sequencing and annotation.</title>
        <authorList>
            <consortium name="The Broad Institute Genomics Platform"/>
            <consortium name="The Broad Institute Genome Sequencing Center for Infectious Disease"/>
            <person name="Wu L."/>
            <person name="Ma J."/>
        </authorList>
    </citation>
    <scope>NUCLEOTIDE SEQUENCE [LARGE SCALE GENOMIC DNA]</scope>
    <source>
        <strain evidence="5">NBRC 108730</strain>
    </source>
</reference>
<dbReference type="SUPFAM" id="SSF51735">
    <property type="entry name" value="NAD(P)-binding Rossmann-fold domains"/>
    <property type="match status" value="1"/>
</dbReference>
<sequence>MVLTVPLTDATRHLADDAFLSAMPDGAVLVNVARGPVVDTDALLDHLRRGRLVAGLDVTDPEPLPADHPLWTAPNVLITPHVGGATSAFPPRAVRLLQEVVDRLAVGRRPRGVVVANGWTDGLTAD</sequence>
<protein>
    <recommendedName>
        <fullName evidence="3">D-isomer specific 2-hydroxyacid dehydrogenase NAD-binding domain-containing protein</fullName>
    </recommendedName>
</protein>
<dbReference type="Proteomes" id="UP001157017">
    <property type="component" value="Unassembled WGS sequence"/>
</dbReference>
<dbReference type="Pfam" id="PF02826">
    <property type="entry name" value="2-Hacid_dh_C"/>
    <property type="match status" value="1"/>
</dbReference>
<dbReference type="InterPro" id="IPR006140">
    <property type="entry name" value="D-isomer_DH_NAD-bd"/>
</dbReference>